<dbReference type="EMBL" id="JAWDGP010005120">
    <property type="protein sequence ID" value="KAK3759460.1"/>
    <property type="molecule type" value="Genomic_DNA"/>
</dbReference>
<comment type="caution">
    <text evidence="2">The sequence shown here is derived from an EMBL/GenBank/DDBJ whole genome shotgun (WGS) entry which is preliminary data.</text>
</comment>
<accession>A0AAE0YYV0</accession>
<evidence type="ECO:0000256" key="1">
    <source>
        <dbReference type="SAM" id="MobiDB-lite"/>
    </source>
</evidence>
<keyword evidence="3" id="KW-1185">Reference proteome</keyword>
<feature type="compositionally biased region" description="Basic and acidic residues" evidence="1">
    <location>
        <begin position="1"/>
        <end position="10"/>
    </location>
</feature>
<name>A0AAE0YYV0_9GAST</name>
<reference evidence="2" key="1">
    <citation type="journal article" date="2023" name="G3 (Bethesda)">
        <title>A reference genome for the long-term kleptoplast-retaining sea slug Elysia crispata morphotype clarki.</title>
        <authorList>
            <person name="Eastman K.E."/>
            <person name="Pendleton A.L."/>
            <person name="Shaikh M.A."/>
            <person name="Suttiyut T."/>
            <person name="Ogas R."/>
            <person name="Tomko P."/>
            <person name="Gavelis G."/>
            <person name="Widhalm J.R."/>
            <person name="Wisecaver J.H."/>
        </authorList>
    </citation>
    <scope>NUCLEOTIDE SEQUENCE</scope>
    <source>
        <strain evidence="2">ECLA1</strain>
    </source>
</reference>
<feature type="region of interest" description="Disordered" evidence="1">
    <location>
        <begin position="86"/>
        <end position="105"/>
    </location>
</feature>
<evidence type="ECO:0000313" key="3">
    <source>
        <dbReference type="Proteomes" id="UP001283361"/>
    </source>
</evidence>
<organism evidence="2 3">
    <name type="scientific">Elysia crispata</name>
    <name type="common">lettuce slug</name>
    <dbReference type="NCBI Taxonomy" id="231223"/>
    <lineage>
        <taxon>Eukaryota</taxon>
        <taxon>Metazoa</taxon>
        <taxon>Spiralia</taxon>
        <taxon>Lophotrochozoa</taxon>
        <taxon>Mollusca</taxon>
        <taxon>Gastropoda</taxon>
        <taxon>Heterobranchia</taxon>
        <taxon>Euthyneura</taxon>
        <taxon>Panpulmonata</taxon>
        <taxon>Sacoglossa</taxon>
        <taxon>Placobranchoidea</taxon>
        <taxon>Plakobranchidae</taxon>
        <taxon>Elysia</taxon>
    </lineage>
</organism>
<protein>
    <submittedName>
        <fullName evidence="2">Uncharacterized protein</fullName>
    </submittedName>
</protein>
<dbReference type="AlphaFoldDB" id="A0AAE0YYV0"/>
<dbReference type="Proteomes" id="UP001283361">
    <property type="component" value="Unassembled WGS sequence"/>
</dbReference>
<feature type="region of interest" description="Disordered" evidence="1">
    <location>
        <begin position="1"/>
        <end position="48"/>
    </location>
</feature>
<gene>
    <name evidence="2" type="ORF">RRG08_062607</name>
</gene>
<evidence type="ECO:0000313" key="2">
    <source>
        <dbReference type="EMBL" id="KAK3759460.1"/>
    </source>
</evidence>
<sequence length="105" mass="11378">MTHGGSDQRARSKRGCARGSHSRSGVTRRAGHGECWGTPSGSCGCSGSGARNRLRMSVNLNRTAERFFQSPKMRTYLQQIQIRGKGDKSLTNGTCPHLPFLSPEG</sequence>
<proteinExistence type="predicted"/>